<keyword evidence="3" id="KW-1185">Reference proteome</keyword>
<dbReference type="PROSITE" id="PS50835">
    <property type="entry name" value="IG_LIKE"/>
    <property type="match status" value="1"/>
</dbReference>
<dbReference type="InterPro" id="IPR007110">
    <property type="entry name" value="Ig-like_dom"/>
</dbReference>
<dbReference type="OrthoDB" id="6415662at2759"/>
<proteinExistence type="predicted"/>
<dbReference type="Proteomes" id="UP000479190">
    <property type="component" value="Unassembled WGS sequence"/>
</dbReference>
<reference evidence="2 3" key="1">
    <citation type="submission" date="2020-02" db="EMBL/GenBank/DDBJ databases">
        <authorList>
            <person name="Ferguson B K."/>
        </authorList>
    </citation>
    <scope>NUCLEOTIDE SEQUENCE [LARGE SCALE GENOMIC DNA]</scope>
</reference>
<feature type="domain" description="Ig-like" evidence="1">
    <location>
        <begin position="20"/>
        <end position="106"/>
    </location>
</feature>
<gene>
    <name evidence="2" type="ORF">TBRA_LOCUS10587</name>
</gene>
<evidence type="ECO:0000313" key="2">
    <source>
        <dbReference type="EMBL" id="CAB0038820.1"/>
    </source>
</evidence>
<dbReference type="PANTHER" id="PTHR21261">
    <property type="entry name" value="BEAT PROTEIN"/>
    <property type="match status" value="1"/>
</dbReference>
<sequence length="565" mass="62390">MVRRLHAPAVVDPRSPELLLRCEYDLGGNELYAVNWFRNEDVLFRYSPSLVPKATAYPGVADVNVSLEHSNAEQLLLIGHQDVQRNMKSYEGTYVCEVSTERPFLTDYGVANVSAAILPKANPVLEGLRHNYQVGEFLELACTSAPSLPPAELSFYLNGRKMDKSRTRIDRSGRPNGEVASSVRLVLSTKLERQHFQAGSLRVACVAHLPNVAGSSRDYRTEAVATLAARNQRLAQELPPSLAARPSSAAGLTIDSCIFRPYIATGIFEIDNLRIETDRDRNARNVLYAATESYGMCMGGTRSRALCDDYCDVPRMFAGRTAAREIIDDDLHGIKEEPSDAPLMKNDDEMADVKHFPFFEFPLTNSCGPLSPGARRIIVETATTPNKSIITFCEQNKTKKTTRTRATTTTSCCCDPALYNTTSRESTMQQCAQSFKLRSSSSSASVRACGVILSIFLVSQKTAARFKIAEVEATSAGSPPNPFTNRKIRRAVRSDDSADPARPYLRLRPTDVTRGEQRIYAAPATRWSTRAVADLECEAQSEYFAVIFHVPRRPSPGNAARVLAL</sequence>
<dbReference type="Gene3D" id="2.60.40.10">
    <property type="entry name" value="Immunoglobulins"/>
    <property type="match status" value="1"/>
</dbReference>
<accession>A0A6H5ISH2</accession>
<organism evidence="2 3">
    <name type="scientific">Trichogramma brassicae</name>
    <dbReference type="NCBI Taxonomy" id="86971"/>
    <lineage>
        <taxon>Eukaryota</taxon>
        <taxon>Metazoa</taxon>
        <taxon>Ecdysozoa</taxon>
        <taxon>Arthropoda</taxon>
        <taxon>Hexapoda</taxon>
        <taxon>Insecta</taxon>
        <taxon>Pterygota</taxon>
        <taxon>Neoptera</taxon>
        <taxon>Endopterygota</taxon>
        <taxon>Hymenoptera</taxon>
        <taxon>Apocrita</taxon>
        <taxon>Proctotrupomorpha</taxon>
        <taxon>Chalcidoidea</taxon>
        <taxon>Trichogrammatidae</taxon>
        <taxon>Trichogramma</taxon>
    </lineage>
</organism>
<dbReference type="InterPro" id="IPR013783">
    <property type="entry name" value="Ig-like_fold"/>
</dbReference>
<evidence type="ECO:0000313" key="3">
    <source>
        <dbReference type="Proteomes" id="UP000479190"/>
    </source>
</evidence>
<dbReference type="AlphaFoldDB" id="A0A6H5ISH2"/>
<dbReference type="PANTHER" id="PTHR21261:SF15">
    <property type="entry name" value="BEATEN PATH IIIA, ISOFORM D-RELATED"/>
    <property type="match status" value="1"/>
</dbReference>
<evidence type="ECO:0000259" key="1">
    <source>
        <dbReference type="PROSITE" id="PS50835"/>
    </source>
</evidence>
<name>A0A6H5ISH2_9HYME</name>
<protein>
    <recommendedName>
        <fullName evidence="1">Ig-like domain-containing protein</fullName>
    </recommendedName>
</protein>
<dbReference type="EMBL" id="CADCXV010000928">
    <property type="protein sequence ID" value="CAB0038820.1"/>
    <property type="molecule type" value="Genomic_DNA"/>
</dbReference>